<organism evidence="1 2">
    <name type="scientific">Paracoccus haeundaensis</name>
    <dbReference type="NCBI Taxonomy" id="225362"/>
    <lineage>
        <taxon>Bacteria</taxon>
        <taxon>Pseudomonadati</taxon>
        <taxon>Pseudomonadota</taxon>
        <taxon>Alphaproteobacteria</taxon>
        <taxon>Rhodobacterales</taxon>
        <taxon>Paracoccaceae</taxon>
        <taxon>Paracoccus</taxon>
    </lineage>
</organism>
<proteinExistence type="predicted"/>
<sequence length="190" mass="20203">MDPAAIETLFTRPDGSFLCARWGRPVAPAVFGLADDSLDIFRAAIRAGFAHARHPVVDTDPETGANLMLFFVRDWSELAGVPDLDRLTGLPGLPDRLAGQGADQYRLFRFDEAGGIRACLTFVRMGGALADAHPAALAERITMQSALTFSTEVTPSAALAALIRAAYDPVLPVAATQTAHALRLSARMAA</sequence>
<accession>A0A5C4R5D0</accession>
<gene>
    <name evidence="1" type="ORF">FHD67_11515</name>
</gene>
<reference evidence="1 2" key="1">
    <citation type="submission" date="2019-06" db="EMBL/GenBank/DDBJ databases">
        <authorList>
            <person name="Li J."/>
        </authorList>
    </citation>
    <scope>NUCLEOTIDE SEQUENCE [LARGE SCALE GENOMIC DNA]</scope>
    <source>
        <strain evidence="1 2">CGMCC 1.8012</strain>
    </source>
</reference>
<keyword evidence="2" id="KW-1185">Reference proteome</keyword>
<evidence type="ECO:0000313" key="1">
    <source>
        <dbReference type="EMBL" id="TNH39115.1"/>
    </source>
</evidence>
<name>A0A5C4R5D0_9RHOB</name>
<dbReference type="EMBL" id="VDDC01000018">
    <property type="protein sequence ID" value="TNH39115.1"/>
    <property type="molecule type" value="Genomic_DNA"/>
</dbReference>
<comment type="caution">
    <text evidence="1">The sequence shown here is derived from an EMBL/GenBank/DDBJ whole genome shotgun (WGS) entry which is preliminary data.</text>
</comment>
<dbReference type="RefSeq" id="WP_139598776.1">
    <property type="nucleotide sequence ID" value="NZ_VDDC01000018.1"/>
</dbReference>
<dbReference type="Proteomes" id="UP000304880">
    <property type="component" value="Unassembled WGS sequence"/>
</dbReference>
<dbReference type="AlphaFoldDB" id="A0A5C4R5D0"/>
<evidence type="ECO:0000313" key="2">
    <source>
        <dbReference type="Proteomes" id="UP000304880"/>
    </source>
</evidence>
<protein>
    <submittedName>
        <fullName evidence="1">Uncharacterized protein</fullName>
    </submittedName>
</protein>